<feature type="transmembrane region" description="Helical" evidence="1">
    <location>
        <begin position="405"/>
        <end position="429"/>
    </location>
</feature>
<gene>
    <name evidence="3" type="primary">Contig3838.g4105</name>
    <name evidence="3" type="ORF">STYLEM_18391</name>
</gene>
<dbReference type="GO" id="GO:0015918">
    <property type="term" value="P:sterol transport"/>
    <property type="evidence" value="ECO:0007669"/>
    <property type="project" value="TreeGrafter"/>
</dbReference>
<dbReference type="InterPro" id="IPR053958">
    <property type="entry name" value="HMGCR/SNAP/NPC1-like_SSD"/>
</dbReference>
<evidence type="ECO:0000313" key="4">
    <source>
        <dbReference type="Proteomes" id="UP000039865"/>
    </source>
</evidence>
<organism evidence="3 4">
    <name type="scientific">Stylonychia lemnae</name>
    <name type="common">Ciliate</name>
    <dbReference type="NCBI Taxonomy" id="5949"/>
    <lineage>
        <taxon>Eukaryota</taxon>
        <taxon>Sar</taxon>
        <taxon>Alveolata</taxon>
        <taxon>Ciliophora</taxon>
        <taxon>Intramacronucleata</taxon>
        <taxon>Spirotrichea</taxon>
        <taxon>Stichotrichia</taxon>
        <taxon>Sporadotrichida</taxon>
        <taxon>Oxytrichidae</taxon>
        <taxon>Stylonychinae</taxon>
        <taxon>Stylonychia</taxon>
    </lineage>
</organism>
<dbReference type="OrthoDB" id="6510177at2759"/>
<dbReference type="EMBL" id="CCKQ01017379">
    <property type="protein sequence ID" value="CDW89259.1"/>
    <property type="molecule type" value="Genomic_DNA"/>
</dbReference>
<feature type="domain" description="SSD" evidence="2">
    <location>
        <begin position="303"/>
        <end position="463"/>
    </location>
</feature>
<feature type="transmembrane region" description="Helical" evidence="1">
    <location>
        <begin position="871"/>
        <end position="893"/>
    </location>
</feature>
<feature type="transmembrane region" description="Helical" evidence="1">
    <location>
        <begin position="828"/>
        <end position="850"/>
    </location>
</feature>
<dbReference type="Proteomes" id="UP000039865">
    <property type="component" value="Unassembled WGS sequence"/>
</dbReference>
<feature type="transmembrane region" description="Helical" evidence="1">
    <location>
        <begin position="796"/>
        <end position="816"/>
    </location>
</feature>
<keyword evidence="4" id="KW-1185">Reference proteome</keyword>
<keyword evidence="1" id="KW-0472">Membrane</keyword>
<dbReference type="InterPro" id="IPR053956">
    <property type="entry name" value="NPC1_MLD"/>
</dbReference>
<keyword evidence="1" id="KW-0812">Transmembrane</keyword>
<reference evidence="3 4" key="1">
    <citation type="submission" date="2014-06" db="EMBL/GenBank/DDBJ databases">
        <authorList>
            <person name="Swart Estienne"/>
        </authorList>
    </citation>
    <scope>NUCLEOTIDE SEQUENCE [LARGE SCALE GENOMIC DNA]</scope>
    <source>
        <strain evidence="3 4">130c</strain>
    </source>
</reference>
<protein>
    <submittedName>
        <fullName evidence="3">Niemann-pick c1 protein</fullName>
    </submittedName>
</protein>
<dbReference type="OMA" id="WWFDVES"/>
<dbReference type="Gene3D" id="1.20.1640.10">
    <property type="entry name" value="Multidrug efflux transporter AcrB transmembrane domain"/>
    <property type="match status" value="2"/>
</dbReference>
<evidence type="ECO:0000313" key="3">
    <source>
        <dbReference type="EMBL" id="CDW89259.1"/>
    </source>
</evidence>
<feature type="transmembrane region" description="Helical" evidence="1">
    <location>
        <begin position="333"/>
        <end position="357"/>
    </location>
</feature>
<dbReference type="SUPFAM" id="SSF82866">
    <property type="entry name" value="Multidrug efflux transporter AcrB transmembrane domain"/>
    <property type="match status" value="2"/>
</dbReference>
<dbReference type="Pfam" id="PF22314">
    <property type="entry name" value="NPC1_MLD"/>
    <property type="match status" value="1"/>
</dbReference>
<evidence type="ECO:0000256" key="1">
    <source>
        <dbReference type="SAM" id="Phobius"/>
    </source>
</evidence>
<dbReference type="InterPro" id="IPR000731">
    <property type="entry name" value="SSD"/>
</dbReference>
<dbReference type="GO" id="GO:0032934">
    <property type="term" value="F:sterol binding"/>
    <property type="evidence" value="ECO:0007669"/>
    <property type="project" value="TreeGrafter"/>
</dbReference>
<feature type="transmembrane region" description="Helical" evidence="1">
    <location>
        <begin position="304"/>
        <end position="326"/>
    </location>
</feature>
<name>A0A078B452_STYLE</name>
<dbReference type="GO" id="GO:0016020">
    <property type="term" value="C:membrane"/>
    <property type="evidence" value="ECO:0007669"/>
    <property type="project" value="TreeGrafter"/>
</dbReference>
<feature type="transmembrane region" description="Helical" evidence="1">
    <location>
        <begin position="363"/>
        <end position="384"/>
    </location>
</feature>
<feature type="transmembrane region" description="Helical" evidence="1">
    <location>
        <begin position="435"/>
        <end position="463"/>
    </location>
</feature>
<feature type="transmembrane region" description="Helical" evidence="1">
    <location>
        <begin position="499"/>
        <end position="525"/>
    </location>
</feature>
<feature type="transmembrane region" description="Helical" evidence="1">
    <location>
        <begin position="770"/>
        <end position="789"/>
    </location>
</feature>
<evidence type="ECO:0000259" key="2">
    <source>
        <dbReference type="PROSITE" id="PS50156"/>
    </source>
</evidence>
<accession>A0A078B452</accession>
<keyword evidence="1" id="KW-1133">Transmembrane helix</keyword>
<dbReference type="Pfam" id="PF12349">
    <property type="entry name" value="Sterol-sensing"/>
    <property type="match status" value="1"/>
</dbReference>
<dbReference type="PANTHER" id="PTHR45727:SF9">
    <property type="entry name" value="SSD DOMAIN-CONTAINING PROTEIN"/>
    <property type="match status" value="1"/>
</dbReference>
<dbReference type="InParanoid" id="A0A078B452"/>
<sequence>MGLLNKIFFKIGLYSASNPITACFFAVMLTLTCSLGFINYKLTNNPQDLWVPQSSRANTEQSFFNEQFGAFFRINTFFMAPQKDENANDDIFQKPYLELLYHVQVAIETATQEFKNIQIQHDDFCYKPITGKGCIVTSPMQYWQTDLDKLLNDPDVKATTQCIPPAGAKERVCFDKIGVPVMQYTIFGKLACQGEQQSACSLCRVQASALQATFLLNNNQYQYESADEWEKQIFIGNIKTFNKLFGYNSDLLDGMSYNNTLYNKLKEVKEKYESEKFVFIPIKIEFLAERSIPDNIELEGTQNAYIIIISYIMMFIYVSVSIGFFPSAVYNRFILGFAGIFVVIFALIMAIGITFYAGIPLTMISAEVVPFLILAIGVDNMFLISRAERSIPEHVTQMELRVAYALKEIGPSIFAAAFCEALAFFIGMLTDVPALYSFCLVAGLSVIADFILQITLFIAALTLDGKRIQNNRADILFCMKIDKQKKPRKEWIRTLFEKFFVPFLFYPLTQVVVFGIAICLFIIAVCSCLKLELGLNQNVSLVEDSDTFNYFNVLFDYGAAGPPGYLVFKNIDYTNTTNLEKLSEMQVQLAQLNGSVISPVYSWVTPFQQFVKGGDWSEECGTDKAQILDFDEQVKLFVQIKVQSKCCQQYGICGEQFISDINFDDSGKVSATRFRFSHTPVRYQTDFIKDLILTRRATDQFSKQLSTRKDSTGNSQKLLNEQDLSFTQRLLNKMGFKQQSLVESETEAPNAFTYSLFYVFYDQYTYIRGVLAQNAMLGTAAIILALQVLGSLQIALIIGLCVFLVLFELMGCMWMLNEVLGGYPIEMNAVFVVNLVTSLGFGVEFCNHIGMNFMRQPGDKQTRAMKALSEMGSSVLVGIASTKFIGVVVLAFAPSTIFKLYYFRMYLFIILLGLFNGLCFLPLVLRWIGPQPVRIFLLYNLIFRILLSLRSTSKICWNLKNSNSLLEIKK</sequence>
<proteinExistence type="predicted"/>
<dbReference type="PROSITE" id="PS50156">
    <property type="entry name" value="SSD"/>
    <property type="match status" value="1"/>
</dbReference>
<dbReference type="AlphaFoldDB" id="A0A078B452"/>
<feature type="transmembrane region" description="Helical" evidence="1">
    <location>
        <begin position="905"/>
        <end position="925"/>
    </location>
</feature>
<dbReference type="PANTHER" id="PTHR45727">
    <property type="entry name" value="NPC INTRACELLULAR CHOLESTEROL TRANSPORTER 1"/>
    <property type="match status" value="1"/>
</dbReference>